<accession>A0A9X2JE81</accession>
<dbReference type="Proteomes" id="UP001155182">
    <property type="component" value="Unassembled WGS sequence"/>
</dbReference>
<proteinExistence type="predicted"/>
<protein>
    <submittedName>
        <fullName evidence="1">Uncharacterized protein</fullName>
    </submittedName>
</protein>
<dbReference type="EMBL" id="JAMWYS010000058">
    <property type="protein sequence ID" value="MCO4294459.1"/>
    <property type="molecule type" value="Genomic_DNA"/>
</dbReference>
<evidence type="ECO:0000313" key="2">
    <source>
        <dbReference type="Proteomes" id="UP001155182"/>
    </source>
</evidence>
<reference evidence="1" key="1">
    <citation type="submission" date="2022-06" db="EMBL/GenBank/DDBJ databases">
        <title>Solitalea sp. MAHUQ-68 isolated from rhizospheric soil.</title>
        <authorList>
            <person name="Huq M.A."/>
        </authorList>
    </citation>
    <scope>NUCLEOTIDE SEQUENCE</scope>
    <source>
        <strain evidence="1">MAHUQ-68</strain>
    </source>
</reference>
<gene>
    <name evidence="1" type="ORF">NF867_16475</name>
</gene>
<dbReference type="RefSeq" id="WP_252589494.1">
    <property type="nucleotide sequence ID" value="NZ_JAMWYS010000058.1"/>
</dbReference>
<sequence length="1022" mass="117021">MEERTTISKNRRLSQAMDYEFLRKEGLRHIESLSSDLWTDYNVHDPGITILEALCYAITELGYRCGFDMKDLLTDENGDLVSGQTFFTAKQILTVNPLTINDYRKLLVDLIGIQNAWFIADDFITVDGKNIPVNEIPIYADCENDQLTFVPNQQPIFISGLYNVLLSLDTDDRFGDLNDGDIVIGNPELAGKYVESEFYFSIELEAWKNADFEFAKTATDETKIQSATLTPKANGWSCEVTLTGITNSKKFGVTISKQPDSGKLNDADAQLIFGNKQWLAAIFKEYFGKIRLAESIVKSAIKTLHEHRNLCEDFIKVTTADTDQIAFCFDVDVQPNADIEKVEAEIFYQIENYLNPPIQFYSLKELLDKKVPVDEIFNGPVLQHGFIDTDQLETTNLKKELHASDIINLLMDIEGVIAIRNFQMTKYKEDGEVDSAFKSLKWCMPIKPLHKPALRADKSKILLFKDEFPFIARYNEVKDTILLLHAIRSRNKLSGLQADLPIPKGTKRDTTSFWPVQYDLPQVYGVGEAGLPAEATPERRAQQKQLKAYLMFYEQQLADFFNQLTNAHGLFSTNKLTQTYYAQFLSDIKDIETVYRPNVTSAILKDAITNPDSTKAEKNEWQKLYEPKDLFEDRRERFLDHLLARFAESFNDYALVMYRINYEDQTEEKIAFEEVSAAKMQTLKQYDDISSNRGKAYNYFPQTTQVVDNITQYLLDTTKLWDTDNVSGLEKRICALTGIKDFTRRFLYCIKQVEVICTEKEVIESGNKILKCFHSFSITTLNGINLISKDYENKADAEAAVVDLINTGVTIANYSVVNEGGKFKIKFKDVLSGSNEFATENAANEAIQEITKEFEGDCNDPEGLNLIEHLLLRPRTSAFNLMQVCLHDCDCPCEVDPYTFRASVVLPYWPAHFDNMAFRKYFENKIREEATAHIMLKICWLNNELMREFEVRYKRWIEMLAAYSFDQKANESDFIDANNKMIEILNSLHSEYPLATLHNCDESKEGSNTVVLNKTVLGTFKS</sequence>
<name>A0A9X2JE81_9SPHI</name>
<evidence type="ECO:0000313" key="1">
    <source>
        <dbReference type="EMBL" id="MCO4294459.1"/>
    </source>
</evidence>
<dbReference type="AlphaFoldDB" id="A0A9X2JE81"/>
<keyword evidence="2" id="KW-1185">Reference proteome</keyword>
<organism evidence="1 2">
    <name type="scientific">Solitalea agri</name>
    <dbReference type="NCBI Taxonomy" id="2953739"/>
    <lineage>
        <taxon>Bacteria</taxon>
        <taxon>Pseudomonadati</taxon>
        <taxon>Bacteroidota</taxon>
        <taxon>Sphingobacteriia</taxon>
        <taxon>Sphingobacteriales</taxon>
        <taxon>Sphingobacteriaceae</taxon>
        <taxon>Solitalea</taxon>
    </lineage>
</organism>
<comment type="caution">
    <text evidence="1">The sequence shown here is derived from an EMBL/GenBank/DDBJ whole genome shotgun (WGS) entry which is preliminary data.</text>
</comment>